<dbReference type="Proteomes" id="UP000712713">
    <property type="component" value="Unassembled WGS sequence"/>
</dbReference>
<organism evidence="1 2">
    <name type="scientific">Tessaracoccus flavescens</name>
    <dbReference type="NCBI Taxonomy" id="399497"/>
    <lineage>
        <taxon>Bacteria</taxon>
        <taxon>Bacillati</taxon>
        <taxon>Actinomycetota</taxon>
        <taxon>Actinomycetes</taxon>
        <taxon>Propionibacteriales</taxon>
        <taxon>Propionibacteriaceae</taxon>
        <taxon>Tessaracoccus</taxon>
    </lineage>
</organism>
<dbReference type="AlphaFoldDB" id="A0A921EPH5"/>
<evidence type="ECO:0000313" key="1">
    <source>
        <dbReference type="EMBL" id="HJE52049.1"/>
    </source>
</evidence>
<name>A0A921EPH5_9ACTN</name>
<dbReference type="EMBL" id="DYZF01000221">
    <property type="protein sequence ID" value="HJE52049.1"/>
    <property type="molecule type" value="Genomic_DNA"/>
</dbReference>
<comment type="caution">
    <text evidence="1">The sequence shown here is derived from an EMBL/GenBank/DDBJ whole genome shotgun (WGS) entry which is preliminary data.</text>
</comment>
<reference evidence="1" key="1">
    <citation type="journal article" date="2021" name="PeerJ">
        <title>Extensive microbial diversity within the chicken gut microbiome revealed by metagenomics and culture.</title>
        <authorList>
            <person name="Gilroy R."/>
            <person name="Ravi A."/>
            <person name="Getino M."/>
            <person name="Pursley I."/>
            <person name="Horton D.L."/>
            <person name="Alikhan N.F."/>
            <person name="Baker D."/>
            <person name="Gharbi K."/>
            <person name="Hall N."/>
            <person name="Watson M."/>
            <person name="Adriaenssens E.M."/>
            <person name="Foster-Nyarko E."/>
            <person name="Jarju S."/>
            <person name="Secka A."/>
            <person name="Antonio M."/>
            <person name="Oren A."/>
            <person name="Chaudhuri R.R."/>
            <person name="La Ragione R."/>
            <person name="Hildebrand F."/>
            <person name="Pallen M.J."/>
        </authorList>
    </citation>
    <scope>NUCLEOTIDE SEQUENCE</scope>
    <source>
        <strain evidence="1">ChiGjej3B3-7470</strain>
    </source>
</reference>
<gene>
    <name evidence="1" type="ORF">K8V15_08765</name>
</gene>
<evidence type="ECO:0000313" key="2">
    <source>
        <dbReference type="Proteomes" id="UP000712713"/>
    </source>
</evidence>
<reference evidence="1" key="2">
    <citation type="submission" date="2021-09" db="EMBL/GenBank/DDBJ databases">
        <authorList>
            <person name="Gilroy R."/>
        </authorList>
    </citation>
    <scope>NUCLEOTIDE SEQUENCE</scope>
    <source>
        <strain evidence="1">ChiGjej3B3-7470</strain>
    </source>
</reference>
<sequence>MRDPLKLWATDLRLVGSTALRSLSDDPLQFLVQVARRAGKRSKPHHQRPTVLNAYRWFLADRPEVAARLLAESRHGPGLRRRLARRLLVQLGADRAHPSDPDRLRWLDRTQVGDLSGALAQVKPESAAGRRTASELRLLEPSASEHHRIPLQPASAGSHRALFVLTNSLPYTKSGYTYRSHAILKALNAVGVAAEASTRIGYPSTVGIPGRPRTAVVDGVRYHRIVSAGLPLELDERLDEQVSL</sequence>
<protein>
    <submittedName>
        <fullName evidence="1">Uncharacterized protein</fullName>
    </submittedName>
</protein>
<accession>A0A921EPH5</accession>
<feature type="non-terminal residue" evidence="1">
    <location>
        <position position="244"/>
    </location>
</feature>
<proteinExistence type="predicted"/>